<feature type="chain" id="PRO_5011641109" evidence="2">
    <location>
        <begin position="26"/>
        <end position="407"/>
    </location>
</feature>
<keyword evidence="2" id="KW-0732">Signal</keyword>
<organism evidence="3 4">
    <name type="scientific">Paracidovorax konjaci</name>
    <dbReference type="NCBI Taxonomy" id="32040"/>
    <lineage>
        <taxon>Bacteria</taxon>
        <taxon>Pseudomonadati</taxon>
        <taxon>Pseudomonadota</taxon>
        <taxon>Betaproteobacteria</taxon>
        <taxon>Burkholderiales</taxon>
        <taxon>Comamonadaceae</taxon>
        <taxon>Paracidovorax</taxon>
    </lineage>
</organism>
<gene>
    <name evidence="3" type="ORF">SAMN04489710_12415</name>
</gene>
<dbReference type="AlphaFoldDB" id="A0A1I1ZBW8"/>
<keyword evidence="3" id="KW-0176">Collagen</keyword>
<dbReference type="GO" id="GO:0030020">
    <property type="term" value="F:extracellular matrix structural constituent conferring tensile strength"/>
    <property type="evidence" value="ECO:0007669"/>
    <property type="project" value="TreeGrafter"/>
</dbReference>
<dbReference type="GO" id="GO:0031012">
    <property type="term" value="C:extracellular matrix"/>
    <property type="evidence" value="ECO:0007669"/>
    <property type="project" value="TreeGrafter"/>
</dbReference>
<dbReference type="EMBL" id="FOMQ01000024">
    <property type="protein sequence ID" value="SFE27830.1"/>
    <property type="molecule type" value="Genomic_DNA"/>
</dbReference>
<name>A0A1I1ZBW8_9BURK</name>
<dbReference type="Pfam" id="PF01391">
    <property type="entry name" value="Collagen"/>
    <property type="match status" value="1"/>
</dbReference>
<proteinExistence type="predicted"/>
<dbReference type="InterPro" id="IPR008160">
    <property type="entry name" value="Collagen"/>
</dbReference>
<evidence type="ECO:0000313" key="3">
    <source>
        <dbReference type="EMBL" id="SFE27830.1"/>
    </source>
</evidence>
<dbReference type="GO" id="GO:0030198">
    <property type="term" value="P:extracellular matrix organization"/>
    <property type="evidence" value="ECO:0007669"/>
    <property type="project" value="TreeGrafter"/>
</dbReference>
<sequence length="407" mass="38300">MKIRFSLLHAAMATSLLGTAPLLHAADVRVTVPPGGAFAVRSANGTQEVLRAQDGGSVLLPAVSSQPPGSNVLCFDSATGALGPCASGVAVGPAGATGATGPAGVTGPAGATGATGTTGLAGATGATGATGAAGPTGATGSTGSPGAAGPTGAMGTTGPAGPTGATGATGADGATGPGLANGTAGGQITLTASTAPYAPQVPVTLTGDASLQSNGTLTIGTGAITSSKIADLNVNNNHISVNAITTSKVANGTVTASKMADQAISTIKLLDGAVTTIKLADGAVSVAKLQGGNGAAANTYLRADGTWVQPGQLVQGGALSSGTTVPSTPAGGVFYSATGGSTLTLPAANVAGQTLTIITSNPAGGNSVILQAAGSDTIVYNASTGTTLQGAYKYSLLSDGNGRWFAN</sequence>
<dbReference type="OrthoDB" id="9765957at2"/>
<accession>A0A1I1ZBW8</accession>
<dbReference type="STRING" id="32040.SAMN04489710_12415"/>
<dbReference type="PANTHER" id="PTHR24023">
    <property type="entry name" value="COLLAGEN ALPHA"/>
    <property type="match status" value="1"/>
</dbReference>
<keyword evidence="4" id="KW-1185">Reference proteome</keyword>
<feature type="region of interest" description="Disordered" evidence="1">
    <location>
        <begin position="132"/>
        <end position="180"/>
    </location>
</feature>
<reference evidence="4" key="1">
    <citation type="submission" date="2016-10" db="EMBL/GenBank/DDBJ databases">
        <authorList>
            <person name="Varghese N."/>
            <person name="Submissions S."/>
        </authorList>
    </citation>
    <scope>NUCLEOTIDE SEQUENCE [LARGE SCALE GENOMIC DNA]</scope>
    <source>
        <strain evidence="4">DSM 7481</strain>
    </source>
</reference>
<dbReference type="GO" id="GO:0005615">
    <property type="term" value="C:extracellular space"/>
    <property type="evidence" value="ECO:0007669"/>
    <property type="project" value="TreeGrafter"/>
</dbReference>
<evidence type="ECO:0000256" key="1">
    <source>
        <dbReference type="SAM" id="MobiDB-lite"/>
    </source>
</evidence>
<dbReference type="InterPro" id="IPR050149">
    <property type="entry name" value="Collagen_superfamily"/>
</dbReference>
<protein>
    <submittedName>
        <fullName evidence="3">Collagen triple helix repeat-containing protein</fullName>
    </submittedName>
</protein>
<feature type="compositionally biased region" description="Low complexity" evidence="1">
    <location>
        <begin position="132"/>
        <end position="178"/>
    </location>
</feature>
<dbReference type="PANTHER" id="PTHR24023:SF1095">
    <property type="entry name" value="EGF-LIKE DOMAIN-CONTAINING PROTEIN"/>
    <property type="match status" value="1"/>
</dbReference>
<evidence type="ECO:0000256" key="2">
    <source>
        <dbReference type="SAM" id="SignalP"/>
    </source>
</evidence>
<feature type="signal peptide" evidence="2">
    <location>
        <begin position="1"/>
        <end position="25"/>
    </location>
</feature>
<evidence type="ECO:0000313" key="4">
    <source>
        <dbReference type="Proteomes" id="UP000199517"/>
    </source>
</evidence>
<dbReference type="Proteomes" id="UP000199517">
    <property type="component" value="Unassembled WGS sequence"/>
</dbReference>
<dbReference type="RefSeq" id="WP_092957560.1">
    <property type="nucleotide sequence ID" value="NZ_FOMQ01000024.1"/>
</dbReference>